<dbReference type="Proteomes" id="UP000276133">
    <property type="component" value="Unassembled WGS sequence"/>
</dbReference>
<organism evidence="3 4">
    <name type="scientific">Brachionus plicatilis</name>
    <name type="common">Marine rotifer</name>
    <name type="synonym">Brachionus muelleri</name>
    <dbReference type="NCBI Taxonomy" id="10195"/>
    <lineage>
        <taxon>Eukaryota</taxon>
        <taxon>Metazoa</taxon>
        <taxon>Spiralia</taxon>
        <taxon>Gnathifera</taxon>
        <taxon>Rotifera</taxon>
        <taxon>Eurotatoria</taxon>
        <taxon>Monogononta</taxon>
        <taxon>Pseudotrocha</taxon>
        <taxon>Ploima</taxon>
        <taxon>Brachionidae</taxon>
        <taxon>Brachionus</taxon>
    </lineage>
</organism>
<sequence>MKTLFFASQEQNFVLHPLNLVYREKQTKLRERARERIIAEYSLYIFLFFSYVLFLLLSNNKILQSERTLFSNRIGNSKTFSIVGLEVLAQKSEKKSSQKTLKKNSSSIQVKSNDMTSSL</sequence>
<feature type="transmembrane region" description="Helical" evidence="2">
    <location>
        <begin position="38"/>
        <end position="57"/>
    </location>
</feature>
<comment type="caution">
    <text evidence="3">The sequence shown here is derived from an EMBL/GenBank/DDBJ whole genome shotgun (WGS) entry which is preliminary data.</text>
</comment>
<keyword evidence="4" id="KW-1185">Reference proteome</keyword>
<keyword evidence="2" id="KW-1133">Transmembrane helix</keyword>
<dbReference type="EMBL" id="REGN01003763">
    <property type="protein sequence ID" value="RNA20888.1"/>
    <property type="molecule type" value="Genomic_DNA"/>
</dbReference>
<feature type="compositionally biased region" description="Polar residues" evidence="1">
    <location>
        <begin position="103"/>
        <end position="119"/>
    </location>
</feature>
<gene>
    <name evidence="3" type="ORF">BpHYR1_025429</name>
</gene>
<accession>A0A3M7RC87</accession>
<evidence type="ECO:0000256" key="1">
    <source>
        <dbReference type="SAM" id="MobiDB-lite"/>
    </source>
</evidence>
<keyword evidence="2" id="KW-0812">Transmembrane</keyword>
<feature type="region of interest" description="Disordered" evidence="1">
    <location>
        <begin position="96"/>
        <end position="119"/>
    </location>
</feature>
<name>A0A3M7RC87_BRAPC</name>
<evidence type="ECO:0000256" key="2">
    <source>
        <dbReference type="SAM" id="Phobius"/>
    </source>
</evidence>
<dbReference type="AlphaFoldDB" id="A0A3M7RC87"/>
<evidence type="ECO:0000313" key="4">
    <source>
        <dbReference type="Proteomes" id="UP000276133"/>
    </source>
</evidence>
<evidence type="ECO:0000313" key="3">
    <source>
        <dbReference type="EMBL" id="RNA20888.1"/>
    </source>
</evidence>
<protein>
    <submittedName>
        <fullName evidence="3">Uncharacterized protein</fullName>
    </submittedName>
</protein>
<reference evidence="3 4" key="1">
    <citation type="journal article" date="2018" name="Sci. Rep.">
        <title>Genomic signatures of local adaptation to the degree of environmental predictability in rotifers.</title>
        <authorList>
            <person name="Franch-Gras L."/>
            <person name="Hahn C."/>
            <person name="Garcia-Roger E.M."/>
            <person name="Carmona M.J."/>
            <person name="Serra M."/>
            <person name="Gomez A."/>
        </authorList>
    </citation>
    <scope>NUCLEOTIDE SEQUENCE [LARGE SCALE GENOMIC DNA]</scope>
    <source>
        <strain evidence="3">HYR1</strain>
    </source>
</reference>
<keyword evidence="2" id="KW-0472">Membrane</keyword>
<proteinExistence type="predicted"/>